<keyword evidence="2" id="KW-0902">Two-component regulatory system</keyword>
<dbReference type="PANTHER" id="PTHR44591:SF14">
    <property type="entry name" value="PROTEIN PILG"/>
    <property type="match status" value="1"/>
</dbReference>
<dbReference type="InterPro" id="IPR050595">
    <property type="entry name" value="Bact_response_regulator"/>
</dbReference>
<accession>A0A0G0LDP6</accession>
<dbReference type="GO" id="GO:0000160">
    <property type="term" value="P:phosphorelay signal transduction system"/>
    <property type="evidence" value="ECO:0007669"/>
    <property type="project" value="UniProtKB-KW"/>
</dbReference>
<name>A0A0G0LDP6_9BACT</name>
<dbReference type="EMBL" id="LBVP01000003">
    <property type="protein sequence ID" value="KKQ90023.1"/>
    <property type="molecule type" value="Genomic_DNA"/>
</dbReference>
<organism evidence="5 6">
    <name type="scientific">Candidatus Curtissbacteria bacterium GW2011_GWC2_38_9</name>
    <dbReference type="NCBI Taxonomy" id="1618414"/>
    <lineage>
        <taxon>Bacteria</taxon>
        <taxon>Candidatus Curtissiibacteriota</taxon>
    </lineage>
</organism>
<dbReference type="SMART" id="SM00448">
    <property type="entry name" value="REC"/>
    <property type="match status" value="1"/>
</dbReference>
<feature type="modified residue" description="4-aspartylphosphate" evidence="3">
    <location>
        <position position="54"/>
    </location>
</feature>
<comment type="caution">
    <text evidence="5">The sequence shown here is derived from an EMBL/GenBank/DDBJ whole genome shotgun (WGS) entry which is preliminary data.</text>
</comment>
<feature type="domain" description="Response regulatory" evidence="4">
    <location>
        <begin position="6"/>
        <end position="121"/>
    </location>
</feature>
<evidence type="ECO:0000256" key="3">
    <source>
        <dbReference type="PROSITE-ProRule" id="PRU00169"/>
    </source>
</evidence>
<dbReference type="Proteomes" id="UP000034893">
    <property type="component" value="Unassembled WGS sequence"/>
</dbReference>
<gene>
    <name evidence="5" type="ORF">UT12_C0003G0004</name>
</gene>
<dbReference type="InterPro" id="IPR011006">
    <property type="entry name" value="CheY-like_superfamily"/>
</dbReference>
<reference evidence="5 6" key="1">
    <citation type="journal article" date="2015" name="Nature">
        <title>rRNA introns, odd ribosomes, and small enigmatic genomes across a large radiation of phyla.</title>
        <authorList>
            <person name="Brown C.T."/>
            <person name="Hug L.A."/>
            <person name="Thomas B.C."/>
            <person name="Sharon I."/>
            <person name="Castelle C.J."/>
            <person name="Singh A."/>
            <person name="Wilkins M.J."/>
            <person name="Williams K.H."/>
            <person name="Banfield J.F."/>
        </authorList>
    </citation>
    <scope>NUCLEOTIDE SEQUENCE [LARGE SCALE GENOMIC DNA]</scope>
</reference>
<evidence type="ECO:0000256" key="1">
    <source>
        <dbReference type="ARBA" id="ARBA00022553"/>
    </source>
</evidence>
<keyword evidence="1 3" id="KW-0597">Phosphoprotein</keyword>
<proteinExistence type="predicted"/>
<dbReference type="PANTHER" id="PTHR44591">
    <property type="entry name" value="STRESS RESPONSE REGULATOR PROTEIN 1"/>
    <property type="match status" value="1"/>
</dbReference>
<dbReference type="Gene3D" id="3.40.50.2300">
    <property type="match status" value="1"/>
</dbReference>
<evidence type="ECO:0000256" key="2">
    <source>
        <dbReference type="ARBA" id="ARBA00023012"/>
    </source>
</evidence>
<dbReference type="CDD" id="cd00156">
    <property type="entry name" value="REC"/>
    <property type="match status" value="1"/>
</dbReference>
<evidence type="ECO:0000259" key="4">
    <source>
        <dbReference type="PROSITE" id="PS50110"/>
    </source>
</evidence>
<dbReference type="PROSITE" id="PS50110">
    <property type="entry name" value="RESPONSE_REGULATORY"/>
    <property type="match status" value="1"/>
</dbReference>
<protein>
    <submittedName>
        <fullName evidence="5">Chemotaxis protein CheA</fullName>
    </submittedName>
</protein>
<dbReference type="SUPFAM" id="SSF52172">
    <property type="entry name" value="CheY-like"/>
    <property type="match status" value="1"/>
</dbReference>
<evidence type="ECO:0000313" key="5">
    <source>
        <dbReference type="EMBL" id="KKQ90023.1"/>
    </source>
</evidence>
<dbReference type="Pfam" id="PF00072">
    <property type="entry name" value="Response_reg"/>
    <property type="match status" value="1"/>
</dbReference>
<sequence length="122" mass="13777">MDMKKKVLLIEDDLLTARAYQKLLENAGLQVVCALDGHDGLEKSHQGYNCIILDLALPKLSGWQVLERLKKHDGLKHIPVIICTVLDGEDHRKKAAEMGAHAFVNKFKDNLLEEVKNALEFF</sequence>
<dbReference type="InterPro" id="IPR001789">
    <property type="entry name" value="Sig_transdc_resp-reg_receiver"/>
</dbReference>
<evidence type="ECO:0000313" key="6">
    <source>
        <dbReference type="Proteomes" id="UP000034893"/>
    </source>
</evidence>
<dbReference type="AlphaFoldDB" id="A0A0G0LDP6"/>